<sequence length="353" mass="39306">MNNAQNTKRDPSKRAGTMPLVSVLIPAFNAQQTIAESLRSAQRQTYAELEIIVVDDGSTDETPNIVSRFGEQDPRIVLIRQANTGVAVARNTALANSKGSLIAPLDADDLWHPQKIERQVANLHPAPDDVGLDYCWFVDIDTDSLVTRCYESRFEGDIYCPLILGNFIGNSSVPLIRRALLEEIGGWEPGLRAADAQGCEDWLLYLQIAERARVVLSPAFLVGYRQLPQAMSRNVGQMTRSYEMTMSYARTKRPDIPDELFARSRHDFDIYISAMCGDTSRRATTIRHMLASIARDPLNEQHNVGVLRELARRLLQMPRAASRLSMGADAAAHGRPFSAIEPDLRCPICSPNE</sequence>
<dbReference type="PANTHER" id="PTHR22916:SF3">
    <property type="entry name" value="UDP-GLCNAC:BETAGAL BETA-1,3-N-ACETYLGLUCOSAMINYLTRANSFERASE-LIKE PROTEIN 1"/>
    <property type="match status" value="1"/>
</dbReference>
<proteinExistence type="predicted"/>
<comment type="caution">
    <text evidence="2">The sequence shown here is derived from an EMBL/GenBank/DDBJ whole genome shotgun (WGS) entry which is preliminary data.</text>
</comment>
<evidence type="ECO:0000313" key="3">
    <source>
        <dbReference type="Proteomes" id="UP000297966"/>
    </source>
</evidence>
<reference evidence="2 3" key="1">
    <citation type="submission" date="2019-03" db="EMBL/GenBank/DDBJ databases">
        <title>Bradyrhizobium diversity isolated from nodules of Chamaecrista fasciculata.</title>
        <authorList>
            <person name="Klepa M.S."/>
            <person name="Urquiaga M.O."/>
            <person name="Hungria M."/>
            <person name="Delamuta J.R."/>
        </authorList>
    </citation>
    <scope>NUCLEOTIDE SEQUENCE [LARGE SCALE GENOMIC DNA]</scope>
    <source>
        <strain evidence="2 3">CNPSo 3448</strain>
    </source>
</reference>
<dbReference type="SUPFAM" id="SSF53448">
    <property type="entry name" value="Nucleotide-diphospho-sugar transferases"/>
    <property type="match status" value="1"/>
</dbReference>
<accession>A0A4Y9LIC0</accession>
<dbReference type="AlphaFoldDB" id="A0A4Y9LIC0"/>
<dbReference type="Pfam" id="PF00535">
    <property type="entry name" value="Glycos_transf_2"/>
    <property type="match status" value="1"/>
</dbReference>
<dbReference type="CDD" id="cd00761">
    <property type="entry name" value="Glyco_tranf_GTA_type"/>
    <property type="match status" value="1"/>
</dbReference>
<name>A0A4Y9LIC0_9BRAD</name>
<organism evidence="2 3">
    <name type="scientific">Bradyrhizobium niftali</name>
    <dbReference type="NCBI Taxonomy" id="2560055"/>
    <lineage>
        <taxon>Bacteria</taxon>
        <taxon>Pseudomonadati</taxon>
        <taxon>Pseudomonadota</taxon>
        <taxon>Alphaproteobacteria</taxon>
        <taxon>Hyphomicrobiales</taxon>
        <taxon>Nitrobacteraceae</taxon>
        <taxon>Bradyrhizobium</taxon>
    </lineage>
</organism>
<dbReference type="PANTHER" id="PTHR22916">
    <property type="entry name" value="GLYCOSYLTRANSFERASE"/>
    <property type="match status" value="1"/>
</dbReference>
<feature type="domain" description="Glycosyltransferase 2-like" evidence="1">
    <location>
        <begin position="22"/>
        <end position="130"/>
    </location>
</feature>
<dbReference type="InterPro" id="IPR029044">
    <property type="entry name" value="Nucleotide-diphossugar_trans"/>
</dbReference>
<dbReference type="OrthoDB" id="9794124at2"/>
<dbReference type="InterPro" id="IPR001173">
    <property type="entry name" value="Glyco_trans_2-like"/>
</dbReference>
<dbReference type="RefSeq" id="WP_135177740.1">
    <property type="nucleotide sequence ID" value="NZ_SPQT01000025.1"/>
</dbReference>
<evidence type="ECO:0000259" key="1">
    <source>
        <dbReference type="Pfam" id="PF00535"/>
    </source>
</evidence>
<dbReference type="Gene3D" id="3.90.550.10">
    <property type="entry name" value="Spore Coat Polysaccharide Biosynthesis Protein SpsA, Chain A"/>
    <property type="match status" value="1"/>
</dbReference>
<keyword evidence="3" id="KW-1185">Reference proteome</keyword>
<protein>
    <submittedName>
        <fullName evidence="2">Glycosyltransferase family 2 protein</fullName>
    </submittedName>
</protein>
<keyword evidence="2" id="KW-0808">Transferase</keyword>
<dbReference type="EMBL" id="SPQT01000025">
    <property type="protein sequence ID" value="TFV43121.1"/>
    <property type="molecule type" value="Genomic_DNA"/>
</dbReference>
<dbReference type="Proteomes" id="UP000297966">
    <property type="component" value="Unassembled WGS sequence"/>
</dbReference>
<dbReference type="GO" id="GO:0016758">
    <property type="term" value="F:hexosyltransferase activity"/>
    <property type="evidence" value="ECO:0007669"/>
    <property type="project" value="UniProtKB-ARBA"/>
</dbReference>
<evidence type="ECO:0000313" key="2">
    <source>
        <dbReference type="EMBL" id="TFV43121.1"/>
    </source>
</evidence>
<gene>
    <name evidence="2" type="ORF">E4K65_33360</name>
</gene>